<evidence type="ECO:0000313" key="3">
    <source>
        <dbReference type="WBParaSite" id="Hba_03484"/>
    </source>
</evidence>
<name>A0A1I7WET7_HETBA</name>
<organism evidence="2 3">
    <name type="scientific">Heterorhabditis bacteriophora</name>
    <name type="common">Entomopathogenic nematode worm</name>
    <dbReference type="NCBI Taxonomy" id="37862"/>
    <lineage>
        <taxon>Eukaryota</taxon>
        <taxon>Metazoa</taxon>
        <taxon>Ecdysozoa</taxon>
        <taxon>Nematoda</taxon>
        <taxon>Chromadorea</taxon>
        <taxon>Rhabditida</taxon>
        <taxon>Rhabditina</taxon>
        <taxon>Rhabditomorpha</taxon>
        <taxon>Strongyloidea</taxon>
        <taxon>Heterorhabditidae</taxon>
        <taxon>Heterorhabditis</taxon>
    </lineage>
</organism>
<sequence>MVILVNITLNVLLLKCLWSDLFTGRLKTEIPCILASYQTWICLLIYCFYSHKCTISHISENVKSLSEGIFKILVTFEPVPEYMFNISNFKTYFLVIIKNCVEVNVILILYFFI</sequence>
<feature type="transmembrane region" description="Helical" evidence="1">
    <location>
        <begin position="92"/>
        <end position="112"/>
    </location>
</feature>
<dbReference type="WBParaSite" id="Hba_03484">
    <property type="protein sequence ID" value="Hba_03484"/>
    <property type="gene ID" value="Hba_03484"/>
</dbReference>
<evidence type="ECO:0000313" key="2">
    <source>
        <dbReference type="Proteomes" id="UP000095283"/>
    </source>
</evidence>
<evidence type="ECO:0000256" key="1">
    <source>
        <dbReference type="SAM" id="Phobius"/>
    </source>
</evidence>
<reference evidence="3" key="1">
    <citation type="submission" date="2016-11" db="UniProtKB">
        <authorList>
            <consortium name="WormBaseParasite"/>
        </authorList>
    </citation>
    <scope>IDENTIFICATION</scope>
</reference>
<protein>
    <submittedName>
        <fullName evidence="3">Secreted protein</fullName>
    </submittedName>
</protein>
<dbReference type="Proteomes" id="UP000095283">
    <property type="component" value="Unplaced"/>
</dbReference>
<accession>A0A1I7WET7</accession>
<keyword evidence="1" id="KW-0812">Transmembrane</keyword>
<proteinExistence type="predicted"/>
<keyword evidence="1" id="KW-1133">Transmembrane helix</keyword>
<keyword evidence="1" id="KW-0472">Membrane</keyword>
<keyword evidence="2" id="KW-1185">Reference proteome</keyword>
<dbReference type="AlphaFoldDB" id="A0A1I7WET7"/>